<sequence length="172" mass="18579">MPETVVNTTPSNSSTASPSRTVLLLMRVLTFVFLLIALILIATLKQTDADTEEQIKFSDFYGYRYMLATIIIGFAYNLLQMAFSIFTVVSGNRVLSGDGGYLFDFFADKMISYFMISGSAAGFGLTVELGRGVPSNSFIDKANAAASLLLIGFVFTAIASTITSFALPKKAN</sequence>
<accession>A0A1S3TT79</accession>
<evidence type="ECO:0000256" key="1">
    <source>
        <dbReference type="ARBA" id="ARBA00004651"/>
    </source>
</evidence>
<evidence type="ECO:0000256" key="7">
    <source>
        <dbReference type="ARBA" id="ARBA00023136"/>
    </source>
</evidence>
<keyword evidence="5 8" id="KW-0812">Transmembrane</keyword>
<dbReference type="PANTHER" id="PTHR33573:SF40">
    <property type="entry name" value="CASP-LIKE PROTEIN 4D2"/>
    <property type="match status" value="1"/>
</dbReference>
<evidence type="ECO:0000256" key="2">
    <source>
        <dbReference type="ARBA" id="ARBA00007651"/>
    </source>
</evidence>
<dbReference type="Proteomes" id="UP000087766">
    <property type="component" value="Chromosome 4"/>
</dbReference>
<evidence type="ECO:0000256" key="4">
    <source>
        <dbReference type="ARBA" id="ARBA00022475"/>
    </source>
</evidence>
<feature type="domain" description="Casparian strip membrane protein" evidence="9">
    <location>
        <begin position="18"/>
        <end position="155"/>
    </location>
</feature>
<feature type="transmembrane region" description="Helical" evidence="8">
    <location>
        <begin position="110"/>
        <end position="130"/>
    </location>
</feature>
<dbReference type="KEGG" id="vra:106758557"/>
<dbReference type="AlphaFoldDB" id="A0A1S3TT79"/>
<keyword evidence="4 8" id="KW-1003">Cell membrane</keyword>
<keyword evidence="6 8" id="KW-1133">Transmembrane helix</keyword>
<dbReference type="RefSeq" id="XP_014496962.1">
    <property type="nucleotide sequence ID" value="XM_014641476.2"/>
</dbReference>
<keyword evidence="10" id="KW-1185">Reference proteome</keyword>
<feature type="transmembrane region" description="Helical" evidence="8">
    <location>
        <begin position="22"/>
        <end position="44"/>
    </location>
</feature>
<dbReference type="InterPro" id="IPR006702">
    <property type="entry name" value="CASP_dom"/>
</dbReference>
<gene>
    <name evidence="11" type="primary">LOC106758557</name>
</gene>
<dbReference type="GeneID" id="106758557"/>
<proteinExistence type="inferred from homology"/>
<dbReference type="OrthoDB" id="685197at2759"/>
<dbReference type="STRING" id="3916.A0A1S3TT79"/>
<dbReference type="GO" id="GO:0005886">
    <property type="term" value="C:plasma membrane"/>
    <property type="evidence" value="ECO:0007669"/>
    <property type="project" value="UniProtKB-SubCell"/>
</dbReference>
<dbReference type="PANTHER" id="PTHR33573">
    <property type="entry name" value="CASP-LIKE PROTEIN 4A4"/>
    <property type="match status" value="1"/>
</dbReference>
<comment type="similarity">
    <text evidence="2 8">Belongs to the Casparian strip membrane proteins (CASP) family.</text>
</comment>
<comment type="subcellular location">
    <subcellularLocation>
        <location evidence="1 8">Cell membrane</location>
        <topology evidence="1 8">Multi-pass membrane protein</topology>
    </subcellularLocation>
</comment>
<evidence type="ECO:0000256" key="6">
    <source>
        <dbReference type="ARBA" id="ARBA00022989"/>
    </source>
</evidence>
<comment type="subunit">
    <text evidence="3 8">Homodimer and heterodimers.</text>
</comment>
<name>A0A1S3TT79_VIGRR</name>
<evidence type="ECO:0000256" key="5">
    <source>
        <dbReference type="ARBA" id="ARBA00022692"/>
    </source>
</evidence>
<reference evidence="11" key="2">
    <citation type="submission" date="2025-08" db="UniProtKB">
        <authorList>
            <consortium name="RefSeq"/>
        </authorList>
    </citation>
    <scope>IDENTIFICATION</scope>
    <source>
        <tissue evidence="11">Leaf</tissue>
    </source>
</reference>
<reference evidence="10" key="1">
    <citation type="journal article" date="2014" name="Nat. Commun.">
        <title>Genome sequence of mungbean and insights into evolution within Vigna species.</title>
        <authorList>
            <person name="Kang Y.J."/>
            <person name="Kim S.K."/>
            <person name="Kim M.Y."/>
            <person name="Lestari P."/>
            <person name="Kim K.H."/>
            <person name="Ha B.K."/>
            <person name="Jun T.H."/>
            <person name="Hwang W.J."/>
            <person name="Lee T."/>
            <person name="Lee J."/>
            <person name="Shim S."/>
            <person name="Yoon M.Y."/>
            <person name="Jang Y.E."/>
            <person name="Han K.S."/>
            <person name="Taeprayoon P."/>
            <person name="Yoon N."/>
            <person name="Somta P."/>
            <person name="Tanya P."/>
            <person name="Kim K.S."/>
            <person name="Gwag J.G."/>
            <person name="Moon J.K."/>
            <person name="Lee Y.H."/>
            <person name="Park B.S."/>
            <person name="Bombarely A."/>
            <person name="Doyle J.J."/>
            <person name="Jackson S.A."/>
            <person name="Schafleitner R."/>
            <person name="Srinives P."/>
            <person name="Varshney R.K."/>
            <person name="Lee S.H."/>
        </authorList>
    </citation>
    <scope>NUCLEOTIDE SEQUENCE [LARGE SCALE GENOMIC DNA]</scope>
    <source>
        <strain evidence="10">cv. VC1973A</strain>
    </source>
</reference>
<protein>
    <recommendedName>
        <fullName evidence="8">CASP-like protein</fullName>
    </recommendedName>
</protein>
<evidence type="ECO:0000256" key="8">
    <source>
        <dbReference type="RuleBase" id="RU361233"/>
    </source>
</evidence>
<evidence type="ECO:0000313" key="10">
    <source>
        <dbReference type="Proteomes" id="UP000087766"/>
    </source>
</evidence>
<dbReference type="Pfam" id="PF04535">
    <property type="entry name" value="CASP_dom"/>
    <property type="match status" value="1"/>
</dbReference>
<feature type="transmembrane region" description="Helical" evidence="8">
    <location>
        <begin position="65"/>
        <end position="90"/>
    </location>
</feature>
<feature type="transmembrane region" description="Helical" evidence="8">
    <location>
        <begin position="142"/>
        <end position="167"/>
    </location>
</feature>
<keyword evidence="7 8" id="KW-0472">Membrane</keyword>
<evidence type="ECO:0000259" key="9">
    <source>
        <dbReference type="Pfam" id="PF04535"/>
    </source>
</evidence>
<organism evidence="10 11">
    <name type="scientific">Vigna radiata var. radiata</name>
    <name type="common">Mung bean</name>
    <name type="synonym">Phaseolus aureus</name>
    <dbReference type="NCBI Taxonomy" id="3916"/>
    <lineage>
        <taxon>Eukaryota</taxon>
        <taxon>Viridiplantae</taxon>
        <taxon>Streptophyta</taxon>
        <taxon>Embryophyta</taxon>
        <taxon>Tracheophyta</taxon>
        <taxon>Spermatophyta</taxon>
        <taxon>Magnoliopsida</taxon>
        <taxon>eudicotyledons</taxon>
        <taxon>Gunneridae</taxon>
        <taxon>Pentapetalae</taxon>
        <taxon>rosids</taxon>
        <taxon>fabids</taxon>
        <taxon>Fabales</taxon>
        <taxon>Fabaceae</taxon>
        <taxon>Papilionoideae</taxon>
        <taxon>50 kb inversion clade</taxon>
        <taxon>NPAAA clade</taxon>
        <taxon>indigoferoid/millettioid clade</taxon>
        <taxon>Phaseoleae</taxon>
        <taxon>Vigna</taxon>
    </lineage>
</organism>
<evidence type="ECO:0000313" key="11">
    <source>
        <dbReference type="RefSeq" id="XP_014496962.1"/>
    </source>
</evidence>
<evidence type="ECO:0000256" key="3">
    <source>
        <dbReference type="ARBA" id="ARBA00011489"/>
    </source>
</evidence>